<feature type="region of interest" description="Disordered" evidence="9">
    <location>
        <begin position="215"/>
        <end position="264"/>
    </location>
</feature>
<dbReference type="Pfam" id="PF02383">
    <property type="entry name" value="Syja_N"/>
    <property type="match status" value="1"/>
</dbReference>
<feature type="region of interest" description="Disordered" evidence="9">
    <location>
        <begin position="836"/>
        <end position="858"/>
    </location>
</feature>
<keyword evidence="6" id="KW-0325">Glycoprotein</keyword>
<dbReference type="EMBL" id="JAHFXS010000045">
    <property type="protein sequence ID" value="KAG9990143.1"/>
    <property type="molecule type" value="Genomic_DNA"/>
</dbReference>
<sequence length="1908" mass="210698">MPGLVRKLLICATADGLLLQPLSQRHQQSSSPPVHIDYKTHNISPSLQQHSEDSTSEGLEAHGLLGLLNLASSSYLVAISKREQVAQIRGKPIYVITNVALIPLASQSEAQHAIQHAKTTLKSNKPESLDTSDDEDDSSSAADDEHDDNASVGLPDEPLQVPKGSVNKATTVVADVIKNKGQYGRFAQRWFSKGGWKSDGIRKQGMSETDLTLTAEQKKQAEGSLPDNTKDQLESAPVDNQSQPAPSDEQQPTAETTPAAPKDTTLTNLIPRILKTTNLYFTSRSFYFSYDYDLSRSLSRQESTSASVPLYKRFDPLYFWNHNLTEPLIEAGQHNLVLPVIQGFIGQRAFTIDTTENAENKIVDAKQEASEVVKTQEEAQKENATTTNDKSQAKELLLTLISRRSVKRAGLRYLRRGIDDDGNVANNVETEQILATPSWDTKDKVFSFLQVRGSIPLFFSQSPYSFKPIPIQYGSEATNQAAFEKHFSNMLERYGEVQCASLVDKHGTEAKIGESYEKHANDLNTSGGVSGKQVGFHWFDFHTVCKGMKFENVSILMDTLRPAMKSFGWTVQQDGKLLSTQTGVLRTNCMDCLDRTNVVQSGAAGHALQDQLAEMGLSINLQTDPKTSWYNNLWADNGDAISRQYAGTAALKGDFTRTRKRNWQGALTDFSLTLNRYYNNIFGDYFLQTCIDFWLGNAGPVVFEEFETDMMNQDYALDMGRVRQSAIETCVRIVLEDSADMISGWTLSCPASANTLRALPFEECIVLLTDSALYFCRFDWDTEKVGSFERVELIDIESVNYGTYITSTLGPTHMDEKKNVGFVVKYSTQTPAMVRTNTRSLANEKEASAADKDTKKTSLKPAESRLLAFKALPPRNSASKGKNTDAFLILLLCLLEIIGSMMFPRFKRAALFALPAAAAVSQTTSSDATKTADANIIASTYSGSTASVLLNGTYTTFTAQYTLPAAVDNGANLIPNVEDPQAKVAQSVCPGYKASNVMHNQYGFSATLNLAGQACNVYGTDVDVLNLTVAYQSAHRLAVEISPAHVTAENATWYILPSDQVYKPEQTDEVTDDSDLQFVWSNDPTFSFAVLRKSTGDVLFSTEGTVLVYEDQFIEFVSTLPENYNLYGLGERLHGIRLGDNLTATMYAADNGNPIDRNLYGTHPFYLDTRYYEKDSMTGNLTLLTGNASTNASYISYSHGVYLRNSHGQEPILNAGNITWRTLGGTIDLYFFDGPTPAEVTKQYQTGAIGLPAMQQYWAFGYHQCRWGYKNWTMMQDVVDNFAKFEIPLETIWNDIDYMFQYRDFENDPNTFPYDQGKQFIDGLHANNQHYVTIVDSALYIPNPDNASDAYSVYSQGHDMDVFMKNPDGSEYIGAVWPGFTVFPDWLAENATQWWTQSLKEWHQKIQVDGIWIDMSEVSSFCVGSCGTGNLHLNPVHPPFLLPGEPGDVDYGYPEGFNITNATEAAVASSLSVSQASANAATQTSSTTTQPYLRTTPTPGVRDVDHPPYVINNQLGDLGVHAVAPNATHATGVQEYDIHNLFGIDILNATYIALTETIKAKRPFIIGRSTFAGAGRYAGHWGGDNYATWESMLFSIPQALDFSLFGIPMFGADTCGFSGNSDEELCNRWMQMSAFFSFYRNHNTLGDNSQEPYIWSSVIAASKKAMEIRYSLLPYIYTLFHSAHTTGSTFLRAMAWEFPNDPSLVDANRQFMLGPSLLITPVLLPQVTTVNGVFPGSKDGVVWYDWYNQSAVPASYGANVTMDAPLGHINVHIRGGSVLPQQEAGLTTTECRNSSWSVIAALSAEGTATGSLYIDDGESIIQNSTLYVDFTAENQRLYASARGLWQEKNALANITVLGVQNAPQNVSLNGQALMSGVNYNSTSKVLKVTGLQNATSAGAWAKDWVLEW</sequence>
<evidence type="ECO:0000256" key="1">
    <source>
        <dbReference type="ARBA" id="ARBA00001657"/>
    </source>
</evidence>
<dbReference type="GO" id="GO:0006629">
    <property type="term" value="P:lipid metabolic process"/>
    <property type="evidence" value="ECO:0007669"/>
    <property type="project" value="UniProtKB-ARBA"/>
</dbReference>
<dbReference type="CDD" id="cd06602">
    <property type="entry name" value="GH31_MGAM_SI_GAA"/>
    <property type="match status" value="1"/>
</dbReference>
<comment type="catalytic activity">
    <reaction evidence="1">
        <text>Hydrolysis of terminal, non-reducing (1-&gt;4)-linked alpha-D-glucose residues with release of alpha-D-glucose.</text>
        <dbReference type="EC" id="3.2.1.20"/>
    </reaction>
</comment>
<protein>
    <recommendedName>
        <fullName evidence="3">alpha-glucosidase</fullName>
        <ecNumber evidence="3">3.2.1.20</ecNumber>
    </recommendedName>
</protein>
<evidence type="ECO:0000256" key="7">
    <source>
        <dbReference type="ARBA" id="ARBA00023295"/>
    </source>
</evidence>
<dbReference type="Gene3D" id="2.60.40.1180">
    <property type="entry name" value="Golgi alpha-mannosidase II"/>
    <property type="match status" value="2"/>
</dbReference>
<evidence type="ECO:0000259" key="10">
    <source>
        <dbReference type="PROSITE" id="PS50275"/>
    </source>
</evidence>
<evidence type="ECO:0000256" key="8">
    <source>
        <dbReference type="SAM" id="Coils"/>
    </source>
</evidence>
<feature type="non-terminal residue" evidence="12">
    <location>
        <position position="1908"/>
    </location>
</feature>
<evidence type="ECO:0000313" key="12">
    <source>
        <dbReference type="EMBL" id="KAG9990143.1"/>
    </source>
</evidence>
<evidence type="ECO:0000256" key="4">
    <source>
        <dbReference type="ARBA" id="ARBA00022729"/>
    </source>
</evidence>
<evidence type="ECO:0000259" key="11">
    <source>
        <dbReference type="PROSITE" id="PS51791"/>
    </source>
</evidence>
<accession>A0A9P8K1K6</accession>
<evidence type="ECO:0000256" key="2">
    <source>
        <dbReference type="ARBA" id="ARBA00007806"/>
    </source>
</evidence>
<dbReference type="InterPro" id="IPR034753">
    <property type="entry name" value="hSac2"/>
</dbReference>
<dbReference type="Proteomes" id="UP000729357">
    <property type="component" value="Unassembled WGS sequence"/>
</dbReference>
<dbReference type="InterPro" id="IPR048395">
    <property type="entry name" value="Glyco_hydro_31_C"/>
</dbReference>
<feature type="compositionally biased region" description="Basic and acidic residues" evidence="9">
    <location>
        <begin position="842"/>
        <end position="856"/>
    </location>
</feature>
<dbReference type="InterPro" id="IPR011013">
    <property type="entry name" value="Gal_mutarotase_sf_dom"/>
</dbReference>
<dbReference type="PANTHER" id="PTHR22762">
    <property type="entry name" value="ALPHA-GLUCOSIDASE"/>
    <property type="match status" value="1"/>
</dbReference>
<dbReference type="GO" id="GO:0004558">
    <property type="term" value="F:alpha-1,4-glucosidase activity"/>
    <property type="evidence" value="ECO:0007669"/>
    <property type="project" value="UniProtKB-EC"/>
</dbReference>
<dbReference type="Gene3D" id="3.20.20.80">
    <property type="entry name" value="Glycosidases"/>
    <property type="match status" value="1"/>
</dbReference>
<reference evidence="12" key="2">
    <citation type="submission" date="2021-08" db="EMBL/GenBank/DDBJ databases">
        <authorList>
            <person name="Gostincar C."/>
            <person name="Sun X."/>
            <person name="Song Z."/>
            <person name="Gunde-Cimerman N."/>
        </authorList>
    </citation>
    <scope>NUCLEOTIDE SEQUENCE</scope>
    <source>
        <strain evidence="12">EXF-9298</strain>
    </source>
</reference>
<dbReference type="PROSITE" id="PS50275">
    <property type="entry name" value="SAC"/>
    <property type="match status" value="1"/>
</dbReference>
<feature type="region of interest" description="Disordered" evidence="9">
    <location>
        <begin position="1480"/>
        <end position="1505"/>
    </location>
</feature>
<keyword evidence="5 12" id="KW-0378">Hydrolase</keyword>
<dbReference type="Pfam" id="PF21365">
    <property type="entry name" value="Glyco_hydro_31_3rd"/>
    <property type="match status" value="1"/>
</dbReference>
<dbReference type="GO" id="GO:0030246">
    <property type="term" value="F:carbohydrate binding"/>
    <property type="evidence" value="ECO:0007669"/>
    <property type="project" value="InterPro"/>
</dbReference>
<dbReference type="GO" id="GO:0016791">
    <property type="term" value="F:phosphatase activity"/>
    <property type="evidence" value="ECO:0007669"/>
    <property type="project" value="InterPro"/>
</dbReference>
<feature type="domain" description="SAC" evidence="10">
    <location>
        <begin position="277"/>
        <end position="647"/>
    </location>
</feature>
<proteinExistence type="inferred from homology"/>
<feature type="coiled-coil region" evidence="8">
    <location>
        <begin position="355"/>
        <end position="396"/>
    </location>
</feature>
<evidence type="ECO:0000256" key="9">
    <source>
        <dbReference type="SAM" id="MobiDB-lite"/>
    </source>
</evidence>
<feature type="domain" description="HSac2" evidence="11">
    <location>
        <begin position="717"/>
        <end position="867"/>
    </location>
</feature>
<dbReference type="CDD" id="cd14752">
    <property type="entry name" value="GH31_N"/>
    <property type="match status" value="1"/>
</dbReference>
<dbReference type="PANTHER" id="PTHR22762:SF133">
    <property type="entry name" value="P-TYPE DOMAIN-CONTAINING PROTEIN"/>
    <property type="match status" value="1"/>
</dbReference>
<dbReference type="EC" id="3.2.1.20" evidence="3"/>
<dbReference type="InterPro" id="IPR002013">
    <property type="entry name" value="SAC_dom"/>
</dbReference>
<feature type="compositionally biased region" description="Low complexity" evidence="9">
    <location>
        <begin position="1480"/>
        <end position="1499"/>
    </location>
</feature>
<dbReference type="FunFam" id="3.20.20.80:FF:000138">
    <property type="entry name" value="Putative alpha-glucosidase AgdA"/>
    <property type="match status" value="1"/>
</dbReference>
<keyword evidence="13" id="KW-1185">Reference proteome</keyword>
<dbReference type="Pfam" id="PF12456">
    <property type="entry name" value="hSac2"/>
    <property type="match status" value="1"/>
</dbReference>
<dbReference type="Gene3D" id="2.60.40.1760">
    <property type="entry name" value="glycosyl hydrolase (family 31)"/>
    <property type="match status" value="1"/>
</dbReference>
<dbReference type="InterPro" id="IPR030458">
    <property type="entry name" value="Glyco_hydro_31_AS"/>
</dbReference>
<keyword evidence="8" id="KW-0175">Coiled coil</keyword>
<dbReference type="SUPFAM" id="SSF74650">
    <property type="entry name" value="Galactose mutarotase-like"/>
    <property type="match status" value="1"/>
</dbReference>
<dbReference type="SUPFAM" id="SSF51445">
    <property type="entry name" value="(Trans)glycosidases"/>
    <property type="match status" value="1"/>
</dbReference>
<dbReference type="FunFam" id="2.60.40.1760:FF:000005">
    <property type="entry name" value="Putative alpha-glucosidase AgdA"/>
    <property type="match status" value="1"/>
</dbReference>
<gene>
    <name evidence="12" type="ORF">KCU98_g1356</name>
</gene>
<feature type="compositionally biased region" description="Acidic residues" evidence="9">
    <location>
        <begin position="130"/>
        <end position="147"/>
    </location>
</feature>
<keyword evidence="4" id="KW-0732">Signal</keyword>
<dbReference type="PROSITE" id="PS00129">
    <property type="entry name" value="GLYCOSYL_HYDROL_F31_1"/>
    <property type="match status" value="1"/>
</dbReference>
<evidence type="ECO:0000256" key="5">
    <source>
        <dbReference type="ARBA" id="ARBA00022801"/>
    </source>
</evidence>
<dbReference type="InterPro" id="IPR017853">
    <property type="entry name" value="GH"/>
</dbReference>
<reference evidence="12" key="1">
    <citation type="journal article" date="2021" name="J Fungi (Basel)">
        <title>Virulence traits and population genomics of the black yeast Aureobasidium melanogenum.</title>
        <authorList>
            <person name="Cernosa A."/>
            <person name="Sun X."/>
            <person name="Gostincar C."/>
            <person name="Fang C."/>
            <person name="Gunde-Cimerman N."/>
            <person name="Song Z."/>
        </authorList>
    </citation>
    <scope>NUCLEOTIDE SEQUENCE</scope>
    <source>
        <strain evidence="12">EXF-9298</strain>
    </source>
</reference>
<feature type="region of interest" description="Disordered" evidence="9">
    <location>
        <begin position="115"/>
        <end position="166"/>
    </location>
</feature>
<dbReference type="InterPro" id="IPR022158">
    <property type="entry name" value="Inositol_phosphatase"/>
</dbReference>
<comment type="similarity">
    <text evidence="2">Belongs to the glycosyl hydrolase 31 family.</text>
</comment>
<dbReference type="GO" id="GO:0005975">
    <property type="term" value="P:carbohydrate metabolic process"/>
    <property type="evidence" value="ECO:0007669"/>
    <property type="project" value="InterPro"/>
</dbReference>
<keyword evidence="7" id="KW-0326">Glycosidase</keyword>
<dbReference type="SUPFAM" id="SSF51011">
    <property type="entry name" value="Glycosyl hydrolase domain"/>
    <property type="match status" value="1"/>
</dbReference>
<dbReference type="InterPro" id="IPR000322">
    <property type="entry name" value="Glyco_hydro_31_TIM"/>
</dbReference>
<dbReference type="FunFam" id="3.20.20.80:FF:000169">
    <property type="entry name" value="Putative alpha-glucosidase AgdA"/>
    <property type="match status" value="1"/>
</dbReference>
<evidence type="ECO:0000256" key="6">
    <source>
        <dbReference type="ARBA" id="ARBA00023180"/>
    </source>
</evidence>
<dbReference type="Pfam" id="PF01055">
    <property type="entry name" value="Glyco_hydro_31_2nd"/>
    <property type="match status" value="1"/>
</dbReference>
<feature type="compositionally biased region" description="Polar residues" evidence="9">
    <location>
        <begin position="238"/>
        <end position="256"/>
    </location>
</feature>
<dbReference type="FunFam" id="2.60.40.1180:FF:000001">
    <property type="entry name" value="Maltase-glucoamylase, intestinal"/>
    <property type="match status" value="1"/>
</dbReference>
<evidence type="ECO:0000256" key="3">
    <source>
        <dbReference type="ARBA" id="ARBA00012741"/>
    </source>
</evidence>
<name>A0A9P8K1K6_AURME</name>
<evidence type="ECO:0000313" key="13">
    <source>
        <dbReference type="Proteomes" id="UP000729357"/>
    </source>
</evidence>
<organism evidence="12 13">
    <name type="scientific">Aureobasidium melanogenum</name>
    <name type="common">Aureobasidium pullulans var. melanogenum</name>
    <dbReference type="NCBI Taxonomy" id="46634"/>
    <lineage>
        <taxon>Eukaryota</taxon>
        <taxon>Fungi</taxon>
        <taxon>Dikarya</taxon>
        <taxon>Ascomycota</taxon>
        <taxon>Pezizomycotina</taxon>
        <taxon>Dothideomycetes</taxon>
        <taxon>Dothideomycetidae</taxon>
        <taxon>Dothideales</taxon>
        <taxon>Saccotheciaceae</taxon>
        <taxon>Aureobasidium</taxon>
    </lineage>
</organism>
<dbReference type="InterPro" id="IPR013780">
    <property type="entry name" value="Glyco_hydro_b"/>
</dbReference>
<dbReference type="PROSITE" id="PS51791">
    <property type="entry name" value="HSAC2"/>
    <property type="match status" value="1"/>
</dbReference>
<comment type="caution">
    <text evidence="12">The sequence shown here is derived from an EMBL/GenBank/DDBJ whole genome shotgun (WGS) entry which is preliminary data.</text>
</comment>